<dbReference type="GO" id="GO:0003676">
    <property type="term" value="F:nucleic acid binding"/>
    <property type="evidence" value="ECO:0007669"/>
    <property type="project" value="InterPro"/>
</dbReference>
<name>A0A7J6EBB1_CANSA</name>
<dbReference type="Pfam" id="PF13456">
    <property type="entry name" value="RVT_3"/>
    <property type="match status" value="1"/>
</dbReference>
<keyword evidence="1" id="KW-0732">Signal</keyword>
<protein>
    <recommendedName>
        <fullName evidence="2">RNase H type-1 domain-containing protein</fullName>
    </recommendedName>
</protein>
<sequence>MTSSMLLLAIALLKLRKAFSRGLSFLIVDSFGNSWKDKSALSSLIHQIWESLSFFPNATLQHIPRSQNQDAHLNAGKALRLDLDLVWRI</sequence>
<evidence type="ECO:0000256" key="1">
    <source>
        <dbReference type="SAM" id="SignalP"/>
    </source>
</evidence>
<feature type="signal peptide" evidence="1">
    <location>
        <begin position="1"/>
        <end position="20"/>
    </location>
</feature>
<accession>A0A7J6EBB1</accession>
<reference evidence="3 4" key="1">
    <citation type="journal article" date="2020" name="bioRxiv">
        <title>Sequence and annotation of 42 cannabis genomes reveals extensive copy number variation in cannabinoid synthesis and pathogen resistance genes.</title>
        <authorList>
            <person name="Mckernan K.J."/>
            <person name="Helbert Y."/>
            <person name="Kane L.T."/>
            <person name="Ebling H."/>
            <person name="Zhang L."/>
            <person name="Liu B."/>
            <person name="Eaton Z."/>
            <person name="Mclaughlin S."/>
            <person name="Kingan S."/>
            <person name="Baybayan P."/>
            <person name="Concepcion G."/>
            <person name="Jordan M."/>
            <person name="Riva A."/>
            <person name="Barbazuk W."/>
            <person name="Harkins T."/>
        </authorList>
    </citation>
    <scope>NUCLEOTIDE SEQUENCE [LARGE SCALE GENOMIC DNA]</scope>
    <source>
        <strain evidence="4">cv. Jamaican Lion 4</strain>
        <tissue evidence="3">Leaf</tissue>
    </source>
</reference>
<feature type="domain" description="RNase H type-1" evidence="2">
    <location>
        <begin position="27"/>
        <end position="76"/>
    </location>
</feature>
<dbReference type="GO" id="GO:0004523">
    <property type="term" value="F:RNA-DNA hybrid ribonuclease activity"/>
    <property type="evidence" value="ECO:0007669"/>
    <property type="project" value="InterPro"/>
</dbReference>
<gene>
    <name evidence="3" type="ORF">G4B88_025624</name>
</gene>
<dbReference type="EMBL" id="JAATIQ010000447">
    <property type="protein sequence ID" value="KAF4355601.1"/>
    <property type="molecule type" value="Genomic_DNA"/>
</dbReference>
<evidence type="ECO:0000313" key="4">
    <source>
        <dbReference type="Proteomes" id="UP000583929"/>
    </source>
</evidence>
<dbReference type="InterPro" id="IPR002156">
    <property type="entry name" value="RNaseH_domain"/>
</dbReference>
<organism evidence="3 4">
    <name type="scientific">Cannabis sativa</name>
    <name type="common">Hemp</name>
    <name type="synonym">Marijuana</name>
    <dbReference type="NCBI Taxonomy" id="3483"/>
    <lineage>
        <taxon>Eukaryota</taxon>
        <taxon>Viridiplantae</taxon>
        <taxon>Streptophyta</taxon>
        <taxon>Embryophyta</taxon>
        <taxon>Tracheophyta</taxon>
        <taxon>Spermatophyta</taxon>
        <taxon>Magnoliopsida</taxon>
        <taxon>eudicotyledons</taxon>
        <taxon>Gunneridae</taxon>
        <taxon>Pentapetalae</taxon>
        <taxon>rosids</taxon>
        <taxon>fabids</taxon>
        <taxon>Rosales</taxon>
        <taxon>Cannabaceae</taxon>
        <taxon>Cannabis</taxon>
    </lineage>
</organism>
<evidence type="ECO:0000259" key="2">
    <source>
        <dbReference type="Pfam" id="PF13456"/>
    </source>
</evidence>
<proteinExistence type="predicted"/>
<dbReference type="Proteomes" id="UP000583929">
    <property type="component" value="Unassembled WGS sequence"/>
</dbReference>
<keyword evidence="4" id="KW-1185">Reference proteome</keyword>
<evidence type="ECO:0000313" key="3">
    <source>
        <dbReference type="EMBL" id="KAF4355601.1"/>
    </source>
</evidence>
<comment type="caution">
    <text evidence="3">The sequence shown here is derived from an EMBL/GenBank/DDBJ whole genome shotgun (WGS) entry which is preliminary data.</text>
</comment>
<dbReference type="AlphaFoldDB" id="A0A7J6EBB1"/>
<feature type="chain" id="PRO_5029691488" description="RNase H type-1 domain-containing protein" evidence="1">
    <location>
        <begin position="21"/>
        <end position="89"/>
    </location>
</feature>